<comment type="caution">
    <text evidence="2">The sequence shown here is derived from an EMBL/GenBank/DDBJ whole genome shotgun (WGS) entry which is preliminary data.</text>
</comment>
<protein>
    <submittedName>
        <fullName evidence="2">Uncharacterized protein</fullName>
    </submittedName>
</protein>
<reference evidence="2 3" key="1">
    <citation type="journal article" date="2024" name="Microbiol. Resour. Announc.">
        <title>Genome annotations for the ascomycete fungi Trichoderma harzianum, Trichoderma aggressivum, and Purpureocillium lilacinum.</title>
        <authorList>
            <person name="Beijen E.P.W."/>
            <person name="Ohm R.A."/>
        </authorList>
    </citation>
    <scope>NUCLEOTIDE SEQUENCE [LARGE SCALE GENOMIC DNA]</scope>
    <source>
        <strain evidence="2 3">CBS 150709</strain>
    </source>
</reference>
<organism evidence="2 3">
    <name type="scientific">Purpureocillium lilacinum</name>
    <name type="common">Paecilomyces lilacinus</name>
    <dbReference type="NCBI Taxonomy" id="33203"/>
    <lineage>
        <taxon>Eukaryota</taxon>
        <taxon>Fungi</taxon>
        <taxon>Dikarya</taxon>
        <taxon>Ascomycota</taxon>
        <taxon>Pezizomycotina</taxon>
        <taxon>Sordariomycetes</taxon>
        <taxon>Hypocreomycetidae</taxon>
        <taxon>Hypocreales</taxon>
        <taxon>Ophiocordycipitaceae</taxon>
        <taxon>Purpureocillium</taxon>
    </lineage>
</organism>
<gene>
    <name evidence="2" type="ORF">Purlil1_3606</name>
</gene>
<evidence type="ECO:0000256" key="1">
    <source>
        <dbReference type="SAM" id="MobiDB-lite"/>
    </source>
</evidence>
<feature type="region of interest" description="Disordered" evidence="1">
    <location>
        <begin position="198"/>
        <end position="224"/>
    </location>
</feature>
<dbReference type="EMBL" id="JAWRVI010000010">
    <property type="protein sequence ID" value="KAK4091767.1"/>
    <property type="molecule type" value="Genomic_DNA"/>
</dbReference>
<keyword evidence="3" id="KW-1185">Reference proteome</keyword>
<name>A0ABR0C6C9_PURLI</name>
<dbReference type="Proteomes" id="UP001287286">
    <property type="component" value="Unassembled WGS sequence"/>
</dbReference>
<sequence length="246" mass="26823">MPVLFLAPTHTHQSVSHIVELQSEADNIAAAHARFIGSLGSTAQRPLLWCSTIAPHTLPGRPSMSPMRRPPLTEVVTDLSRAALFKSAIYSRHLSHPIRASGSGNVRTEETLFILLHIYCHLDTSPTLYNAAATFTRCLVVAIAKPPCLVFGSWHIAHLRVDIGDIDRYPGDSPHGQASMPSFLDRRAAVLLARPGLHARTPSPTARRRTNRVPGIGTSKHAASWWPPPTRQSYPGGACGRHACYC</sequence>
<proteinExistence type="predicted"/>
<evidence type="ECO:0000313" key="2">
    <source>
        <dbReference type="EMBL" id="KAK4091767.1"/>
    </source>
</evidence>
<accession>A0ABR0C6C9</accession>
<evidence type="ECO:0000313" key="3">
    <source>
        <dbReference type="Proteomes" id="UP001287286"/>
    </source>
</evidence>